<keyword evidence="11 14" id="KW-0408">Iron</keyword>
<evidence type="ECO:0000256" key="14">
    <source>
        <dbReference type="PIRSR" id="PIRSR602403-1"/>
    </source>
</evidence>
<dbReference type="GO" id="GO:0005506">
    <property type="term" value="F:iron ion binding"/>
    <property type="evidence" value="ECO:0007669"/>
    <property type="project" value="InterPro"/>
</dbReference>
<keyword evidence="12 15" id="KW-0503">Monooxygenase</keyword>
<evidence type="ECO:0000256" key="7">
    <source>
        <dbReference type="ARBA" id="ARBA00022723"/>
    </source>
</evidence>
<name>A0A6P7GJ10_DIAVI</name>
<comment type="cofactor">
    <cofactor evidence="1 14">
        <name>heme</name>
        <dbReference type="ChEBI" id="CHEBI:30413"/>
    </cofactor>
</comment>
<gene>
    <name evidence="17" type="primary">LOC114343293</name>
</gene>
<evidence type="ECO:0000256" key="2">
    <source>
        <dbReference type="ARBA" id="ARBA00003690"/>
    </source>
</evidence>
<dbReference type="InParanoid" id="A0A6P7GJ10"/>
<keyword evidence="16" id="KW-1133">Transmembrane helix</keyword>
<dbReference type="AlphaFoldDB" id="A0A6P7GJ10"/>
<dbReference type="SUPFAM" id="SSF48264">
    <property type="entry name" value="Cytochrome P450"/>
    <property type="match status" value="1"/>
</dbReference>
<keyword evidence="8" id="KW-0256">Endoplasmic reticulum</keyword>
<dbReference type="InterPro" id="IPR036396">
    <property type="entry name" value="Cyt_P450_sf"/>
</dbReference>
<comment type="function">
    <text evidence="2">May be involved in the metabolism of insect hormones and in the breakdown of synthetic insecticides.</text>
</comment>
<evidence type="ECO:0000256" key="6">
    <source>
        <dbReference type="ARBA" id="ARBA00022617"/>
    </source>
</evidence>
<evidence type="ECO:0000256" key="9">
    <source>
        <dbReference type="ARBA" id="ARBA00022848"/>
    </source>
</evidence>
<keyword evidence="9" id="KW-0492">Microsome</keyword>
<dbReference type="InterPro" id="IPR050476">
    <property type="entry name" value="Insect_CytP450_Detox"/>
</dbReference>
<dbReference type="FunFam" id="1.10.630.10:FF:000182">
    <property type="entry name" value="Cytochrome P450 3A4"/>
    <property type="match status" value="1"/>
</dbReference>
<comment type="subcellular location">
    <subcellularLocation>
        <location evidence="4">Endoplasmic reticulum membrane</location>
        <topology evidence="4">Peripheral membrane protein</topology>
    </subcellularLocation>
    <subcellularLocation>
        <location evidence="3">Microsome membrane</location>
        <topology evidence="3">Peripheral membrane protein</topology>
    </subcellularLocation>
</comment>
<comment type="similarity">
    <text evidence="5 15">Belongs to the cytochrome P450 family.</text>
</comment>
<dbReference type="PROSITE" id="PS00086">
    <property type="entry name" value="CYTOCHROME_P450"/>
    <property type="match status" value="1"/>
</dbReference>
<keyword evidence="6 14" id="KW-0349">Heme</keyword>
<evidence type="ECO:0000256" key="4">
    <source>
        <dbReference type="ARBA" id="ARBA00004406"/>
    </source>
</evidence>
<dbReference type="GO" id="GO:0016705">
    <property type="term" value="F:oxidoreductase activity, acting on paired donors, with incorporation or reduction of molecular oxygen"/>
    <property type="evidence" value="ECO:0007669"/>
    <property type="project" value="InterPro"/>
</dbReference>
<dbReference type="PANTHER" id="PTHR24292">
    <property type="entry name" value="CYTOCHROME P450"/>
    <property type="match status" value="1"/>
</dbReference>
<evidence type="ECO:0000256" key="1">
    <source>
        <dbReference type="ARBA" id="ARBA00001971"/>
    </source>
</evidence>
<proteinExistence type="inferred from homology"/>
<evidence type="ECO:0000256" key="10">
    <source>
        <dbReference type="ARBA" id="ARBA00023002"/>
    </source>
</evidence>
<dbReference type="InterPro" id="IPR017972">
    <property type="entry name" value="Cyt_P450_CS"/>
</dbReference>
<evidence type="ECO:0000313" key="17">
    <source>
        <dbReference type="RefSeq" id="XP_028149906.1"/>
    </source>
</evidence>
<evidence type="ECO:0000256" key="13">
    <source>
        <dbReference type="ARBA" id="ARBA00023136"/>
    </source>
</evidence>
<dbReference type="RefSeq" id="XP_028149906.1">
    <property type="nucleotide sequence ID" value="XM_028294105.1"/>
</dbReference>
<dbReference type="GO" id="GO:0005789">
    <property type="term" value="C:endoplasmic reticulum membrane"/>
    <property type="evidence" value="ECO:0007669"/>
    <property type="project" value="UniProtKB-SubCell"/>
</dbReference>
<dbReference type="InterPro" id="IPR002403">
    <property type="entry name" value="Cyt_P450_E_grp-IV"/>
</dbReference>
<keyword evidence="16" id="KW-0812">Transmembrane</keyword>
<sequence>MLLTSTWNLSILLIFIALYVLYKYFTRNFNYWEKRGIFYIKPLPFFGNFFDTFTFKSTIAHGLKAIYDQSKGDFVGAFVFDTPVLILRSPKLIEHVLIKDFSFFKDRSLASPKHNPIVANWLLFQGYSDWKKTRPKITSIFSSGKIKGMFYTAKPIIDDMYAFITNKDVVIEVKDLSRRYSTEVVSRCYFGMGGRCFEKGNSEIQNIATRLFEFSARNAIIQGLHVFKPQWVELFKLDFMKRSDQDYMLDAFMDVVNERKKVKAQDGKAFDYIDIILETQESTNNDNKIGMTEVMSNTLQFFIAGTETMSSVQSFCLYELAIHPEIQDKARKEVNVVVKRHGALTYEAIHDMEYVHFCVLETLRKYVSLQIIDRKAVEDYRIPDTDIIIEKGTIIYIPFYAVHQDEKYYPDPTRYNPDRFFNKSNVEGINFLPFGAGPRACIGERFGMIISKLFVASILLEYMIEPCETTPIPVELETRSFVFQSKTGLPLTLKPITDVR</sequence>
<reference evidence="17" key="1">
    <citation type="submission" date="2025-08" db="UniProtKB">
        <authorList>
            <consortium name="RefSeq"/>
        </authorList>
    </citation>
    <scope>IDENTIFICATION</scope>
</reference>
<dbReference type="PRINTS" id="PR00385">
    <property type="entry name" value="P450"/>
</dbReference>
<evidence type="ECO:0000256" key="15">
    <source>
        <dbReference type="RuleBase" id="RU000461"/>
    </source>
</evidence>
<dbReference type="PANTHER" id="PTHR24292:SF45">
    <property type="entry name" value="CYTOCHROME P450 6G1-RELATED"/>
    <property type="match status" value="1"/>
</dbReference>
<evidence type="ECO:0000256" key="16">
    <source>
        <dbReference type="SAM" id="Phobius"/>
    </source>
</evidence>
<feature type="binding site" description="axial binding residue" evidence="14">
    <location>
        <position position="441"/>
    </location>
    <ligand>
        <name>heme</name>
        <dbReference type="ChEBI" id="CHEBI:30413"/>
    </ligand>
    <ligandPart>
        <name>Fe</name>
        <dbReference type="ChEBI" id="CHEBI:18248"/>
    </ligandPart>
</feature>
<evidence type="ECO:0000256" key="12">
    <source>
        <dbReference type="ARBA" id="ARBA00023033"/>
    </source>
</evidence>
<keyword evidence="10 15" id="KW-0560">Oxidoreductase</keyword>
<evidence type="ECO:0000256" key="3">
    <source>
        <dbReference type="ARBA" id="ARBA00004174"/>
    </source>
</evidence>
<feature type="transmembrane region" description="Helical" evidence="16">
    <location>
        <begin position="6"/>
        <end position="25"/>
    </location>
</feature>
<accession>A0A6P7GJ10</accession>
<protein>
    <submittedName>
        <fullName evidence="17">Cytochrome P450 6k1-like</fullName>
    </submittedName>
</protein>
<dbReference type="Gene3D" id="1.10.630.10">
    <property type="entry name" value="Cytochrome P450"/>
    <property type="match status" value="1"/>
</dbReference>
<evidence type="ECO:0000256" key="11">
    <source>
        <dbReference type="ARBA" id="ARBA00023004"/>
    </source>
</evidence>
<dbReference type="GO" id="GO:0020037">
    <property type="term" value="F:heme binding"/>
    <property type="evidence" value="ECO:0007669"/>
    <property type="project" value="InterPro"/>
</dbReference>
<evidence type="ECO:0000256" key="5">
    <source>
        <dbReference type="ARBA" id="ARBA00010617"/>
    </source>
</evidence>
<organism evidence="17">
    <name type="scientific">Diabrotica virgifera virgifera</name>
    <name type="common">western corn rootworm</name>
    <dbReference type="NCBI Taxonomy" id="50390"/>
    <lineage>
        <taxon>Eukaryota</taxon>
        <taxon>Metazoa</taxon>
        <taxon>Ecdysozoa</taxon>
        <taxon>Arthropoda</taxon>
        <taxon>Hexapoda</taxon>
        <taxon>Insecta</taxon>
        <taxon>Pterygota</taxon>
        <taxon>Neoptera</taxon>
        <taxon>Endopterygota</taxon>
        <taxon>Coleoptera</taxon>
        <taxon>Polyphaga</taxon>
        <taxon>Cucujiformia</taxon>
        <taxon>Chrysomeloidea</taxon>
        <taxon>Chrysomelidae</taxon>
        <taxon>Galerucinae</taxon>
        <taxon>Diabroticina</taxon>
        <taxon>Diabroticites</taxon>
        <taxon>Diabrotica</taxon>
    </lineage>
</organism>
<dbReference type="PRINTS" id="PR00465">
    <property type="entry name" value="EP450IV"/>
</dbReference>
<dbReference type="Pfam" id="PF00067">
    <property type="entry name" value="p450"/>
    <property type="match status" value="1"/>
</dbReference>
<dbReference type="CDD" id="cd11056">
    <property type="entry name" value="CYP6-like"/>
    <property type="match status" value="1"/>
</dbReference>
<dbReference type="GO" id="GO:0004497">
    <property type="term" value="F:monooxygenase activity"/>
    <property type="evidence" value="ECO:0007669"/>
    <property type="project" value="UniProtKB-KW"/>
</dbReference>
<keyword evidence="13 16" id="KW-0472">Membrane</keyword>
<keyword evidence="7 14" id="KW-0479">Metal-binding</keyword>
<dbReference type="InterPro" id="IPR001128">
    <property type="entry name" value="Cyt_P450"/>
</dbReference>
<evidence type="ECO:0000256" key="8">
    <source>
        <dbReference type="ARBA" id="ARBA00022824"/>
    </source>
</evidence>